<name>A0A223NWW0_9SPHI</name>
<dbReference type="KEGG" id="muc:MuYL_2151"/>
<accession>A0A223NWW0</accession>
<protein>
    <submittedName>
        <fullName evidence="1">Uncharacterized protein</fullName>
    </submittedName>
</protein>
<proteinExistence type="predicted"/>
<gene>
    <name evidence="1" type="ORF">MuYL_2151</name>
</gene>
<dbReference type="AlphaFoldDB" id="A0A223NWW0"/>
<dbReference type="Proteomes" id="UP000215002">
    <property type="component" value="Chromosome"/>
</dbReference>
<reference evidence="1 2" key="1">
    <citation type="submission" date="2017-08" db="EMBL/GenBank/DDBJ databases">
        <title>Complete genome sequence of Mucilaginibacter sp. strain BJC16-A31.</title>
        <authorList>
            <consortium name="Henan University of Science and Technology"/>
            <person name="You X."/>
        </authorList>
    </citation>
    <scope>NUCLEOTIDE SEQUENCE [LARGE SCALE GENOMIC DNA]</scope>
    <source>
        <strain evidence="1 2">BJC16-A31</strain>
    </source>
</reference>
<evidence type="ECO:0000313" key="1">
    <source>
        <dbReference type="EMBL" id="ASU34041.1"/>
    </source>
</evidence>
<keyword evidence="2" id="KW-1185">Reference proteome</keyword>
<sequence length="39" mass="4415">MSSLVICLLFITPSGALLPLHENKKRDTEKNKVIYLCIL</sequence>
<evidence type="ECO:0000313" key="2">
    <source>
        <dbReference type="Proteomes" id="UP000215002"/>
    </source>
</evidence>
<dbReference type="EMBL" id="CP022743">
    <property type="protein sequence ID" value="ASU34041.1"/>
    <property type="molecule type" value="Genomic_DNA"/>
</dbReference>
<organism evidence="1 2">
    <name type="scientific">Mucilaginibacter xinganensis</name>
    <dbReference type="NCBI Taxonomy" id="1234841"/>
    <lineage>
        <taxon>Bacteria</taxon>
        <taxon>Pseudomonadati</taxon>
        <taxon>Bacteroidota</taxon>
        <taxon>Sphingobacteriia</taxon>
        <taxon>Sphingobacteriales</taxon>
        <taxon>Sphingobacteriaceae</taxon>
        <taxon>Mucilaginibacter</taxon>
    </lineage>
</organism>